<dbReference type="GO" id="GO:0003676">
    <property type="term" value="F:nucleic acid binding"/>
    <property type="evidence" value="ECO:0007669"/>
    <property type="project" value="InterPro"/>
</dbReference>
<dbReference type="GO" id="GO:0008270">
    <property type="term" value="F:zinc ion binding"/>
    <property type="evidence" value="ECO:0007669"/>
    <property type="project" value="InterPro"/>
</dbReference>
<evidence type="ECO:0008006" key="6">
    <source>
        <dbReference type="Google" id="ProtNLM"/>
    </source>
</evidence>
<dbReference type="Gene3D" id="2.40.70.10">
    <property type="entry name" value="Acid Proteases"/>
    <property type="match status" value="1"/>
</dbReference>
<dbReference type="EMBL" id="JAACJK010000219">
    <property type="protein sequence ID" value="KAF5317124.1"/>
    <property type="molecule type" value="Genomic_DNA"/>
</dbReference>
<feature type="region of interest" description="Disordered" evidence="3">
    <location>
        <begin position="434"/>
        <end position="518"/>
    </location>
</feature>
<proteinExistence type="predicted"/>
<dbReference type="GO" id="GO:0006397">
    <property type="term" value="P:mRNA processing"/>
    <property type="evidence" value="ECO:0007669"/>
    <property type="project" value="UniProtKB-KW"/>
</dbReference>
<dbReference type="InterPro" id="IPR021109">
    <property type="entry name" value="Peptidase_aspartic_dom_sf"/>
</dbReference>
<feature type="compositionally biased region" description="Acidic residues" evidence="3">
    <location>
        <begin position="453"/>
        <end position="463"/>
    </location>
</feature>
<keyword evidence="1" id="KW-0507">mRNA processing</keyword>
<sequence length="1361" mass="150852">MATLILRKSCGLGYCLSIGTEGVRDPHTLLIEHARLLELYHRLKGELEATRNDDRAVITKLEEKCAGAKSKLKSTKLRLAECEDDLKIAQQFLNTANAVEVAEVTRMVDRLNDAIEGLASTLGNEIIQAAKPRSTRNPPRYAIEARTAITQMWGEEVVGCMTVGIGQRNPTIFAALAQNALANVCRTIIQSFCLGDDAMNGKMEDIWAGIIKNCELGVAKRWRSITNAQLRPRGDVIAAMTASVSQYLANLMVTAGWRQKTSDKLPPYVKGELDNILASAQEIRKTIIEDVLSADLEVFKCENDTLFLLEEMRDALNFEQGDSQDARLVGQHIFYPPEVLSYRLSVFLPDDFDFSKSPLRALRKIQREEKAARAAAAIAKRSPDKTPSPTFQGVLTFAPVAPVIETETQDELVYTSPPESLHDEEAVDDLLTGFESSNASDRDTNRAPRSDLSDAEETEYPDSDDSRASGNSSSYFPGAFVTPPRTPPPRIHNTDRKKSEKHVPEMSNKARMPAPYGKNHPTYDPEEPGSAVRFFDQVAMAAKEAGIDDKPAEVIGWALSYLPESIKKRWALLSMNGATQRTFAEWRKEVMKVLPRRAQEEAGAMSRLDALVSKWSRDPISRQDRAEFFDFSLGFMAEAKAIDPMFRERLQEKLTPRTNATDEDPYEWAAVVEKSKELVAGGTSGPFGDLNLDPSTSEYDRIKIEPRSGGMRESKALETIKIKQEEMDSNFQAVLGRLDVMGVQMKDIASKYDTHMQSMSSASDATLFQQQAMPYRNNSSHPTQQPRQGLYTRPSNNPFNTPPRICYYCNIEGHMLMACPTLEADKAGGRVVQRGYNIFVNNRQLSKDSPDGLSMKQRADAIIAGTYNPPAMVNYLTAGDWSMGDESAMMFLQSEPDVVSHSVLQQSLDRLRNETQGAMNNMANHIITSIRAPQPVSQPSPVFNPAPYAPPQGPSTSVPASEVRDMFQLLTKRLDLLEQYQIQTRSSAAGNEGFRDTERKDDEIDTTQKPLEYTRPIPYVLVPPQRVQPIIPEKKVTFKEPIETIGAARTVKPRTSPEDREDALNVLSEILNRAHPIKFIDLLKLSPRARALATDLIRKNKLSRQADGTVPLSEVVLTYLEEVSADLGLTGPPSEIELLAMMNHTLEAVPVEEEPVEVFLQDLAIPQYYRSSGSDSVPEGALVCPDPIECFLIENSGALVKGMVAAASSEKIRTFFPVVNRCREEEAILDEGSQVCSISEKAAVALGISWDPALRIGLQSSNKTTATTLGLARNVPIHCGNEVVAFVQLHVAKDTAYSLLLGRPFLSAMSALSASRADGTHTLTLTDPNNDHQVTIPTYPRGTIPEQYRERVQMNFRTSMS</sequence>
<protein>
    <recommendedName>
        <fullName evidence="6">CCHC-type domain-containing protein</fullName>
    </recommendedName>
</protein>
<reference evidence="4 5" key="1">
    <citation type="journal article" date="2020" name="ISME J.">
        <title>Uncovering the hidden diversity of litter-decomposition mechanisms in mushroom-forming fungi.</title>
        <authorList>
            <person name="Floudas D."/>
            <person name="Bentzer J."/>
            <person name="Ahren D."/>
            <person name="Johansson T."/>
            <person name="Persson P."/>
            <person name="Tunlid A."/>
        </authorList>
    </citation>
    <scope>NUCLEOTIDE SEQUENCE [LARGE SCALE GENOMIC DNA]</scope>
    <source>
        <strain evidence="4 5">CBS 175.51</strain>
    </source>
</reference>
<evidence type="ECO:0000313" key="5">
    <source>
        <dbReference type="Proteomes" id="UP000541558"/>
    </source>
</evidence>
<feature type="compositionally biased region" description="Basic and acidic residues" evidence="3">
    <location>
        <begin position="492"/>
        <end position="504"/>
    </location>
</feature>
<name>A0A8H5B5S9_9AGAR</name>
<dbReference type="SUPFAM" id="SSF57756">
    <property type="entry name" value="Retrovirus zinc finger-like domains"/>
    <property type="match status" value="1"/>
</dbReference>
<dbReference type="Proteomes" id="UP000541558">
    <property type="component" value="Unassembled WGS sequence"/>
</dbReference>
<keyword evidence="5" id="KW-1185">Reference proteome</keyword>
<evidence type="ECO:0000313" key="4">
    <source>
        <dbReference type="EMBL" id="KAF5317124.1"/>
    </source>
</evidence>
<keyword evidence="2" id="KW-0175">Coiled coil</keyword>
<gene>
    <name evidence="4" type="ORF">D9611_003501</name>
</gene>
<feature type="coiled-coil region" evidence="2">
    <location>
        <begin position="33"/>
        <end position="78"/>
    </location>
</feature>
<evidence type="ECO:0000256" key="3">
    <source>
        <dbReference type="SAM" id="MobiDB-lite"/>
    </source>
</evidence>
<accession>A0A8H5B5S9</accession>
<comment type="caution">
    <text evidence="4">The sequence shown here is derived from an EMBL/GenBank/DDBJ whole genome shotgun (WGS) entry which is preliminary data.</text>
</comment>
<dbReference type="OrthoDB" id="3147752at2759"/>
<evidence type="ECO:0000256" key="2">
    <source>
        <dbReference type="SAM" id="Coils"/>
    </source>
</evidence>
<dbReference type="CDD" id="cd00303">
    <property type="entry name" value="retropepsin_like"/>
    <property type="match status" value="1"/>
</dbReference>
<organism evidence="4 5">
    <name type="scientific">Ephemerocybe angulata</name>
    <dbReference type="NCBI Taxonomy" id="980116"/>
    <lineage>
        <taxon>Eukaryota</taxon>
        <taxon>Fungi</taxon>
        <taxon>Dikarya</taxon>
        <taxon>Basidiomycota</taxon>
        <taxon>Agaricomycotina</taxon>
        <taxon>Agaricomycetes</taxon>
        <taxon>Agaricomycetidae</taxon>
        <taxon>Agaricales</taxon>
        <taxon>Agaricineae</taxon>
        <taxon>Psathyrellaceae</taxon>
        <taxon>Ephemerocybe</taxon>
    </lineage>
</organism>
<feature type="compositionally biased region" description="Basic and acidic residues" evidence="3">
    <location>
        <begin position="440"/>
        <end position="452"/>
    </location>
</feature>
<dbReference type="InterPro" id="IPR036875">
    <property type="entry name" value="Znf_CCHC_sf"/>
</dbReference>
<evidence type="ECO:0000256" key="1">
    <source>
        <dbReference type="ARBA" id="ARBA00022664"/>
    </source>
</evidence>
<feature type="region of interest" description="Disordered" evidence="3">
    <location>
        <begin position="775"/>
        <end position="796"/>
    </location>
</feature>